<organism evidence="2 3">
    <name type="scientific">Blastococcus xanthinilyticus</name>
    <dbReference type="NCBI Taxonomy" id="1564164"/>
    <lineage>
        <taxon>Bacteria</taxon>
        <taxon>Bacillati</taxon>
        <taxon>Actinomycetota</taxon>
        <taxon>Actinomycetes</taxon>
        <taxon>Geodermatophilales</taxon>
        <taxon>Geodermatophilaceae</taxon>
        <taxon>Blastococcus</taxon>
    </lineage>
</organism>
<dbReference type="GO" id="GO:0003677">
    <property type="term" value="F:DNA binding"/>
    <property type="evidence" value="ECO:0007669"/>
    <property type="project" value="InterPro"/>
</dbReference>
<accession>A0A5S5CXI8</accession>
<feature type="domain" description="Helix-turn-helix" evidence="1">
    <location>
        <begin position="104"/>
        <end position="151"/>
    </location>
</feature>
<gene>
    <name evidence="2" type="ORF">BD833_104137</name>
</gene>
<dbReference type="NCBIfam" id="TIGR01764">
    <property type="entry name" value="excise"/>
    <property type="match status" value="1"/>
</dbReference>
<dbReference type="Proteomes" id="UP000322499">
    <property type="component" value="Unassembled WGS sequence"/>
</dbReference>
<evidence type="ECO:0000313" key="2">
    <source>
        <dbReference type="EMBL" id="TYP88433.1"/>
    </source>
</evidence>
<protein>
    <submittedName>
        <fullName evidence="2">Excisionase family DNA binding protein</fullName>
    </submittedName>
</protein>
<dbReference type="InterPro" id="IPR010093">
    <property type="entry name" value="SinI_DNA-bd"/>
</dbReference>
<dbReference type="EMBL" id="VNHW01000004">
    <property type="protein sequence ID" value="TYP88433.1"/>
    <property type="molecule type" value="Genomic_DNA"/>
</dbReference>
<proteinExistence type="predicted"/>
<reference evidence="2 3" key="1">
    <citation type="submission" date="2019-07" db="EMBL/GenBank/DDBJ databases">
        <title>Genomic Encyclopedia of Archaeal and Bacterial Type Strains, Phase II (KMG-II): from individual species to whole genera.</title>
        <authorList>
            <person name="Goeker M."/>
        </authorList>
    </citation>
    <scope>NUCLEOTIDE SEQUENCE [LARGE SCALE GENOMIC DNA]</scope>
    <source>
        <strain evidence="2 3">DSM 46842</strain>
    </source>
</reference>
<keyword evidence="3" id="KW-1185">Reference proteome</keyword>
<dbReference type="InterPro" id="IPR041657">
    <property type="entry name" value="HTH_17"/>
</dbReference>
<sequence>MHRSLDDDSRTAPDSVRRKPAVTHPLVFDVPAELAGHLGTALGVHLNWLTRTEQGRSVAPQPGVLHALQAMRQLFADRATAGQDGTPLRDLWTVRHAPAMAPKLLSLDDTATALGCSERTVKRLIADGVLPAVKLLGATRVRVQDLDTYIAGLPATKGCAA</sequence>
<comment type="caution">
    <text evidence="2">The sequence shown here is derived from an EMBL/GenBank/DDBJ whole genome shotgun (WGS) entry which is preliminary data.</text>
</comment>
<dbReference type="AlphaFoldDB" id="A0A5S5CXI8"/>
<name>A0A5S5CXI8_9ACTN</name>
<dbReference type="Pfam" id="PF12728">
    <property type="entry name" value="HTH_17"/>
    <property type="match status" value="1"/>
</dbReference>
<evidence type="ECO:0000313" key="3">
    <source>
        <dbReference type="Proteomes" id="UP000322499"/>
    </source>
</evidence>
<dbReference type="RefSeq" id="WP_166532567.1">
    <property type="nucleotide sequence ID" value="NZ_VNHW01000004.1"/>
</dbReference>
<evidence type="ECO:0000259" key="1">
    <source>
        <dbReference type="Pfam" id="PF12728"/>
    </source>
</evidence>